<dbReference type="Proteomes" id="UP000229966">
    <property type="component" value="Unassembled WGS sequence"/>
</dbReference>
<dbReference type="SUPFAM" id="SSF143011">
    <property type="entry name" value="RelE-like"/>
    <property type="match status" value="1"/>
</dbReference>
<evidence type="ECO:0000313" key="3">
    <source>
        <dbReference type="Proteomes" id="UP000229966"/>
    </source>
</evidence>
<dbReference type="Gene3D" id="3.30.2310.20">
    <property type="entry name" value="RelE-like"/>
    <property type="match status" value="1"/>
</dbReference>
<comment type="caution">
    <text evidence="2">The sequence shown here is derived from an EMBL/GenBank/DDBJ whole genome shotgun (WGS) entry which is preliminary data.</text>
</comment>
<evidence type="ECO:0008006" key="4">
    <source>
        <dbReference type="Google" id="ProtNLM"/>
    </source>
</evidence>
<gene>
    <name evidence="2" type="ORF">COS38_00980</name>
</gene>
<keyword evidence="1" id="KW-1277">Toxin-antitoxin system</keyword>
<reference evidence="3" key="1">
    <citation type="submission" date="2017-09" db="EMBL/GenBank/DDBJ databases">
        <title>Depth-based differentiation of microbial function through sediment-hosted aquifers and enrichment of novel symbionts in the deep terrestrial subsurface.</title>
        <authorList>
            <person name="Probst A.J."/>
            <person name="Ladd B."/>
            <person name="Jarett J.K."/>
            <person name="Geller-Mcgrath D.E."/>
            <person name="Sieber C.M.K."/>
            <person name="Emerson J.B."/>
            <person name="Anantharaman K."/>
            <person name="Thomas B.C."/>
            <person name="Malmstrom R."/>
            <person name="Stieglmeier M."/>
            <person name="Klingl A."/>
            <person name="Woyke T."/>
            <person name="Ryan C.M."/>
            <person name="Banfield J.F."/>
        </authorList>
    </citation>
    <scope>NUCLEOTIDE SEQUENCE [LARGE SCALE GENOMIC DNA]</scope>
</reference>
<dbReference type="NCBIfam" id="TIGR02385">
    <property type="entry name" value="RelE_StbE"/>
    <property type="match status" value="1"/>
</dbReference>
<organism evidence="2 3">
    <name type="scientific">Candidatus Berkelbacteria bacterium CG03_land_8_20_14_0_80_40_36</name>
    <dbReference type="NCBI Taxonomy" id="1974509"/>
    <lineage>
        <taxon>Bacteria</taxon>
        <taxon>Candidatus Berkelbacteria</taxon>
    </lineage>
</organism>
<protein>
    <recommendedName>
        <fullName evidence="4">Type II toxin-antitoxin system mRNA interferase toxin, RelE/StbE family</fullName>
    </recommendedName>
</protein>
<dbReference type="AlphaFoldDB" id="A0A2M7CIV6"/>
<dbReference type="Pfam" id="PF15738">
    <property type="entry name" value="YafQ_toxin"/>
    <property type="match status" value="1"/>
</dbReference>
<dbReference type="InterPro" id="IPR007712">
    <property type="entry name" value="RelE/ParE_toxin"/>
</dbReference>
<evidence type="ECO:0000313" key="2">
    <source>
        <dbReference type="EMBL" id="PIV25560.1"/>
    </source>
</evidence>
<proteinExistence type="predicted"/>
<dbReference type="InterPro" id="IPR035093">
    <property type="entry name" value="RelE/ParE_toxin_dom_sf"/>
</dbReference>
<evidence type="ECO:0000256" key="1">
    <source>
        <dbReference type="ARBA" id="ARBA00022649"/>
    </source>
</evidence>
<dbReference type="EMBL" id="PEUM01000023">
    <property type="protein sequence ID" value="PIV25560.1"/>
    <property type="molecule type" value="Genomic_DNA"/>
</dbReference>
<accession>A0A2M7CIV6</accession>
<dbReference type="InterPro" id="IPR004386">
    <property type="entry name" value="Toxin_YafQ-like"/>
</dbReference>
<name>A0A2M7CIV6_9BACT</name>
<sequence length="86" mass="10118">MKRIIQIIPHKDFTKQLKKQSAKIQSKVKIKFRIFMNNQYNPILNNHALIGRWRGYRSINITGDTRAIYKQISHNLVVFVVLGTHS</sequence>